<dbReference type="HOGENOM" id="CLU_033732_3_0_9"/>
<dbReference type="Proteomes" id="UP000001661">
    <property type="component" value="Chromosome"/>
</dbReference>
<evidence type="ECO:0000256" key="2">
    <source>
        <dbReference type="ARBA" id="ARBA00009638"/>
    </source>
</evidence>
<dbReference type="KEGG" id="aar:Acear_0503"/>
<dbReference type="InterPro" id="IPR005225">
    <property type="entry name" value="Small_GTP-bd"/>
</dbReference>
<dbReference type="InterPro" id="IPR027417">
    <property type="entry name" value="P-loop_NTPase"/>
</dbReference>
<keyword evidence="4" id="KW-0479">Metal-binding</keyword>
<dbReference type="Gene3D" id="3.40.50.300">
    <property type="entry name" value="P-loop containing nucleotide triphosphate hydrolases"/>
    <property type="match status" value="1"/>
</dbReference>
<dbReference type="GO" id="GO:0005829">
    <property type="term" value="C:cytosol"/>
    <property type="evidence" value="ECO:0007669"/>
    <property type="project" value="TreeGrafter"/>
</dbReference>
<dbReference type="OrthoDB" id="9804921at2"/>
<dbReference type="InterPro" id="IPR006073">
    <property type="entry name" value="GTP-bd"/>
</dbReference>
<dbReference type="eggNOG" id="COG0218">
    <property type="taxonomic scope" value="Bacteria"/>
</dbReference>
<evidence type="ECO:0000256" key="10">
    <source>
        <dbReference type="HAMAP-Rule" id="MF_00321"/>
    </source>
</evidence>
<keyword evidence="6" id="KW-0460">Magnesium</keyword>
<sequence length="194" mass="22273">MNLNNVKYLCSATSPADYPRHNLPEIALAGRSNVGKSSLINQMVNRNRFAHTSSKPGKTQTLNFYNIDNIFSFVDLPGYGFARVPDEVKDKWSEMIEEYLFHRSNLAGVILIVDARHEPTDDDLMMYEWLLEMQLPHLVVGTKVDKLSNSQLKPNRKQIFDKLRLEPQTPFTYFSAEEGTGKNEVWSFIKEITS</sequence>
<feature type="domain" description="EngB-type G" evidence="11">
    <location>
        <begin position="22"/>
        <end position="194"/>
    </location>
</feature>
<dbReference type="NCBIfam" id="TIGR00231">
    <property type="entry name" value="small_GTP"/>
    <property type="match status" value="1"/>
</dbReference>
<dbReference type="CDD" id="cd01876">
    <property type="entry name" value="YihA_EngB"/>
    <property type="match status" value="1"/>
</dbReference>
<keyword evidence="13" id="KW-1185">Reference proteome</keyword>
<dbReference type="InterPro" id="IPR019987">
    <property type="entry name" value="GTP-bd_ribosome_bio_YsxC"/>
</dbReference>
<gene>
    <name evidence="10" type="primary">engB</name>
    <name evidence="12" type="ordered locus">Acear_0503</name>
</gene>
<evidence type="ECO:0000259" key="11">
    <source>
        <dbReference type="PROSITE" id="PS51706"/>
    </source>
</evidence>
<evidence type="ECO:0000256" key="9">
    <source>
        <dbReference type="ARBA" id="ARBA00023306"/>
    </source>
</evidence>
<dbReference type="InterPro" id="IPR030393">
    <property type="entry name" value="G_ENGB_dom"/>
</dbReference>
<dbReference type="FunFam" id="3.40.50.300:FF:000098">
    <property type="entry name" value="Probable GTP-binding protein EngB"/>
    <property type="match status" value="1"/>
</dbReference>
<proteinExistence type="inferred from homology"/>
<dbReference type="HAMAP" id="MF_00321">
    <property type="entry name" value="GTPase_EngB"/>
    <property type="match status" value="1"/>
</dbReference>
<protein>
    <recommendedName>
        <fullName evidence="10">Probable GTP-binding protein EngB</fullName>
    </recommendedName>
</protein>
<evidence type="ECO:0000313" key="12">
    <source>
        <dbReference type="EMBL" id="ADL12049.1"/>
    </source>
</evidence>
<evidence type="ECO:0000256" key="8">
    <source>
        <dbReference type="ARBA" id="ARBA00023210"/>
    </source>
</evidence>
<dbReference type="GO" id="GO:0046872">
    <property type="term" value="F:metal ion binding"/>
    <property type="evidence" value="ECO:0007669"/>
    <property type="project" value="UniProtKB-KW"/>
</dbReference>
<evidence type="ECO:0000313" key="13">
    <source>
        <dbReference type="Proteomes" id="UP000001661"/>
    </source>
</evidence>
<keyword evidence="9 10" id="KW-0131">Cell cycle</keyword>
<evidence type="ECO:0000256" key="3">
    <source>
        <dbReference type="ARBA" id="ARBA00022618"/>
    </source>
</evidence>
<evidence type="ECO:0000256" key="4">
    <source>
        <dbReference type="ARBA" id="ARBA00022723"/>
    </source>
</evidence>
<dbReference type="SUPFAM" id="SSF52540">
    <property type="entry name" value="P-loop containing nucleoside triphosphate hydrolases"/>
    <property type="match status" value="1"/>
</dbReference>
<dbReference type="STRING" id="574087.Acear_0503"/>
<organism evidence="12 13">
    <name type="scientific">Acetohalobium arabaticum (strain ATCC 49924 / DSM 5501 / Z-7288)</name>
    <dbReference type="NCBI Taxonomy" id="574087"/>
    <lineage>
        <taxon>Bacteria</taxon>
        <taxon>Bacillati</taxon>
        <taxon>Bacillota</taxon>
        <taxon>Clostridia</taxon>
        <taxon>Halanaerobiales</taxon>
        <taxon>Halobacteroidaceae</taxon>
        <taxon>Acetohalobium</taxon>
    </lineage>
</organism>
<evidence type="ECO:0000256" key="7">
    <source>
        <dbReference type="ARBA" id="ARBA00023134"/>
    </source>
</evidence>
<comment type="cofactor">
    <cofactor evidence="1">
        <name>Mg(2+)</name>
        <dbReference type="ChEBI" id="CHEBI:18420"/>
    </cofactor>
</comment>
<dbReference type="PANTHER" id="PTHR11649">
    <property type="entry name" value="MSS1/TRME-RELATED GTP-BINDING PROTEIN"/>
    <property type="match status" value="1"/>
</dbReference>
<dbReference type="GO" id="GO:0005525">
    <property type="term" value="F:GTP binding"/>
    <property type="evidence" value="ECO:0007669"/>
    <property type="project" value="UniProtKB-UniRule"/>
</dbReference>
<dbReference type="GO" id="GO:0000917">
    <property type="term" value="P:division septum assembly"/>
    <property type="evidence" value="ECO:0007669"/>
    <property type="project" value="UniProtKB-KW"/>
</dbReference>
<dbReference type="PANTHER" id="PTHR11649:SF13">
    <property type="entry name" value="ENGB-TYPE G DOMAIN-CONTAINING PROTEIN"/>
    <property type="match status" value="1"/>
</dbReference>
<dbReference type="EMBL" id="CP002105">
    <property type="protein sequence ID" value="ADL12049.1"/>
    <property type="molecule type" value="Genomic_DNA"/>
</dbReference>
<dbReference type="PROSITE" id="PS51706">
    <property type="entry name" value="G_ENGB"/>
    <property type="match status" value="1"/>
</dbReference>
<evidence type="ECO:0000256" key="1">
    <source>
        <dbReference type="ARBA" id="ARBA00001946"/>
    </source>
</evidence>
<evidence type="ECO:0000256" key="5">
    <source>
        <dbReference type="ARBA" id="ARBA00022741"/>
    </source>
</evidence>
<evidence type="ECO:0000256" key="6">
    <source>
        <dbReference type="ARBA" id="ARBA00022842"/>
    </source>
</evidence>
<dbReference type="AlphaFoldDB" id="D9QUZ0"/>
<keyword evidence="5 10" id="KW-0547">Nucleotide-binding</keyword>
<dbReference type="RefSeq" id="WP_013277495.1">
    <property type="nucleotide sequence ID" value="NC_014378.1"/>
</dbReference>
<name>D9QUZ0_ACEAZ</name>
<dbReference type="Pfam" id="PF01926">
    <property type="entry name" value="MMR_HSR1"/>
    <property type="match status" value="1"/>
</dbReference>
<keyword evidence="8 10" id="KW-0717">Septation</keyword>
<comment type="function">
    <text evidence="10">Necessary for normal cell division and for the maintenance of normal septation.</text>
</comment>
<keyword evidence="7 10" id="KW-0342">GTP-binding</keyword>
<comment type="similarity">
    <text evidence="2 10">Belongs to the TRAFAC class TrmE-Era-EngA-EngB-Septin-like GTPase superfamily. EngB GTPase family.</text>
</comment>
<dbReference type="NCBIfam" id="TIGR03598">
    <property type="entry name" value="GTPase_YsxC"/>
    <property type="match status" value="1"/>
</dbReference>
<reference evidence="12 13" key="1">
    <citation type="journal article" date="2010" name="Stand. Genomic Sci.">
        <title>Complete genome sequence of Acetohalobium arabaticum type strain (Z-7288).</title>
        <authorList>
            <person name="Sikorski J."/>
            <person name="Lapidus A."/>
            <person name="Chertkov O."/>
            <person name="Lucas S."/>
            <person name="Copeland A."/>
            <person name="Glavina Del Rio T."/>
            <person name="Nolan M."/>
            <person name="Tice H."/>
            <person name="Cheng J.F."/>
            <person name="Han C."/>
            <person name="Brambilla E."/>
            <person name="Pitluck S."/>
            <person name="Liolios K."/>
            <person name="Ivanova N."/>
            <person name="Mavromatis K."/>
            <person name="Mikhailova N."/>
            <person name="Pati A."/>
            <person name="Bruce D."/>
            <person name="Detter C."/>
            <person name="Tapia R."/>
            <person name="Goodwin L."/>
            <person name="Chen A."/>
            <person name="Palaniappan K."/>
            <person name="Land M."/>
            <person name="Hauser L."/>
            <person name="Chang Y.J."/>
            <person name="Jeffries C.D."/>
            <person name="Rohde M."/>
            <person name="Goker M."/>
            <person name="Spring S."/>
            <person name="Woyke T."/>
            <person name="Bristow J."/>
            <person name="Eisen J.A."/>
            <person name="Markowitz V."/>
            <person name="Hugenholtz P."/>
            <person name="Kyrpides N.C."/>
            <person name="Klenk H.P."/>
        </authorList>
    </citation>
    <scope>NUCLEOTIDE SEQUENCE [LARGE SCALE GENOMIC DNA]</scope>
    <source>
        <strain evidence="13">ATCC 49924 / DSM 5501 / Z-7288</strain>
    </source>
</reference>
<accession>D9QUZ0</accession>
<keyword evidence="3 10" id="KW-0132">Cell division</keyword>